<dbReference type="KEGG" id="mmec:FIU01_02570"/>
<proteinExistence type="predicted"/>
<organism evidence="1 2">
    <name type="scientific">Methylophilus medardicus</name>
    <dbReference type="NCBI Taxonomy" id="2588534"/>
    <lineage>
        <taxon>Bacteria</taxon>
        <taxon>Pseudomonadati</taxon>
        <taxon>Pseudomonadota</taxon>
        <taxon>Betaproteobacteria</taxon>
        <taxon>Nitrosomonadales</taxon>
        <taxon>Methylophilaceae</taxon>
        <taxon>Methylophilus</taxon>
    </lineage>
</organism>
<dbReference type="OrthoDB" id="5570418at2"/>
<protein>
    <submittedName>
        <fullName evidence="1">Uncharacterized protein</fullName>
    </submittedName>
</protein>
<evidence type="ECO:0000313" key="2">
    <source>
        <dbReference type="Proteomes" id="UP000311008"/>
    </source>
</evidence>
<gene>
    <name evidence="1" type="ORF">FIU01_02570</name>
</gene>
<keyword evidence="2" id="KW-1185">Reference proteome</keyword>
<dbReference type="Proteomes" id="UP000311008">
    <property type="component" value="Chromosome"/>
</dbReference>
<evidence type="ECO:0000313" key="1">
    <source>
        <dbReference type="EMBL" id="QDC43521.1"/>
    </source>
</evidence>
<dbReference type="AlphaFoldDB" id="A0A5B8CQK3"/>
<sequence>MSEASVCKKILLSGQAGFRVHYCESHRTIELELGAMSLRLDEDALMLMRDALDSSVTKLEALHATRGSFRAFMRQLNMPD</sequence>
<dbReference type="EMBL" id="CP040946">
    <property type="protein sequence ID" value="QDC43521.1"/>
    <property type="molecule type" value="Genomic_DNA"/>
</dbReference>
<accession>A0A5B8CQK3</accession>
<dbReference type="RefSeq" id="WP_140002650.1">
    <property type="nucleotide sequence ID" value="NZ_CP040946.1"/>
</dbReference>
<name>A0A5B8CQK3_9PROT</name>
<reference evidence="2" key="1">
    <citation type="journal article" date="2019" name="ISME J.">
        <title>Evolution in action: habitat transition from sediment to the pelagial leads to genome streamlining in Methylophilaceae.</title>
        <authorList>
            <person name="Salcher M."/>
            <person name="Schaefle D."/>
            <person name="Kaspar M."/>
            <person name="Neuenschwander S.M."/>
            <person name="Ghai R."/>
        </authorList>
    </citation>
    <scope>NUCLEOTIDE SEQUENCE [LARGE SCALE GENOMIC DNA]</scope>
    <source>
        <strain evidence="2">MMS-M-51</strain>
    </source>
</reference>